<evidence type="ECO:0000313" key="1">
    <source>
        <dbReference type="EMBL" id="EGC43994.1"/>
    </source>
</evidence>
<dbReference type="OrthoDB" id="5406696at2759"/>
<dbReference type="Proteomes" id="UP000008142">
    <property type="component" value="Unassembled WGS sequence"/>
</dbReference>
<dbReference type="AlphaFoldDB" id="F0UC48"/>
<protein>
    <submittedName>
        <fullName evidence="1">Predicted protein</fullName>
    </submittedName>
</protein>
<organism evidence="2">
    <name type="scientific">Ajellomyces capsulatus (strain H88)</name>
    <name type="common">Darling's disease fungus</name>
    <name type="synonym">Histoplasma capsulatum</name>
    <dbReference type="NCBI Taxonomy" id="544711"/>
    <lineage>
        <taxon>Eukaryota</taxon>
        <taxon>Fungi</taxon>
        <taxon>Dikarya</taxon>
        <taxon>Ascomycota</taxon>
        <taxon>Pezizomycotina</taxon>
        <taxon>Eurotiomycetes</taxon>
        <taxon>Eurotiomycetidae</taxon>
        <taxon>Onygenales</taxon>
        <taxon>Ajellomycetaceae</taxon>
        <taxon>Histoplasma</taxon>
    </lineage>
</organism>
<gene>
    <name evidence="1" type="ORF">HCEG_03209</name>
</gene>
<accession>F0UC48</accession>
<name>F0UC48_AJEC8</name>
<reference evidence="2" key="1">
    <citation type="submission" date="2008-07" db="EMBL/GenBank/DDBJ databases">
        <title>Annotation of Ajellomyces capsulatus strain H88.</title>
        <authorList>
            <person name="Champion M."/>
            <person name="Cuomo C."/>
            <person name="Ma L.-J."/>
            <person name="Henn M.R."/>
            <person name="Sil A."/>
            <person name="Goldman B."/>
            <person name="Young S.K."/>
            <person name="Kodira C.D."/>
            <person name="Zeng Q."/>
            <person name="Koehrsen M."/>
            <person name="Alvarado L."/>
            <person name="Berlin A."/>
            <person name="Borenstein D."/>
            <person name="Chen Z."/>
            <person name="Engels R."/>
            <person name="Freedman E."/>
            <person name="Gellesch M."/>
            <person name="Goldberg J."/>
            <person name="Griggs A."/>
            <person name="Gujja S."/>
            <person name="Heiman D."/>
            <person name="Hepburn T."/>
            <person name="Howarth C."/>
            <person name="Jen D."/>
            <person name="Larson L."/>
            <person name="Lewis B."/>
            <person name="Mehta T."/>
            <person name="Park D."/>
            <person name="Pearson M."/>
            <person name="Roberts A."/>
            <person name="Saif S."/>
            <person name="Shea T."/>
            <person name="Shenoy N."/>
            <person name="Sisk P."/>
            <person name="Stolte C."/>
            <person name="Sykes S."/>
            <person name="Walk T."/>
            <person name="White J."/>
            <person name="Yandava C."/>
            <person name="Klein B."/>
            <person name="McEwen J.G."/>
            <person name="Puccia R."/>
            <person name="Goldman G.H."/>
            <person name="Felipe M.S."/>
            <person name="Nino-Vega G."/>
            <person name="San-Blas G."/>
            <person name="Taylor J."/>
            <person name="Mendoza L."/>
            <person name="Galagan J."/>
            <person name="Nusbaum C."/>
            <person name="Birren B."/>
        </authorList>
    </citation>
    <scope>NUCLEOTIDE SEQUENCE [LARGE SCALE GENOMIC DNA]</scope>
    <source>
        <strain evidence="2">H88</strain>
    </source>
</reference>
<dbReference type="STRING" id="544711.F0UC48"/>
<proteinExistence type="predicted"/>
<dbReference type="EMBL" id="DS990637">
    <property type="protein sequence ID" value="EGC43994.1"/>
    <property type="molecule type" value="Genomic_DNA"/>
</dbReference>
<sequence>MSSDNSNHQSAAAAAAANTAILAAAADGKMMTLLCKQQHLENEAEAIYQYRPPIPMRQFEFDLAMMPDEAVVKKFQFTKHEIGLILPYIRLDLIQWSCYEPAA</sequence>
<evidence type="ECO:0000313" key="2">
    <source>
        <dbReference type="Proteomes" id="UP000008142"/>
    </source>
</evidence>
<dbReference type="HOGENOM" id="CLU_2262947_0_0_1"/>